<evidence type="ECO:0000256" key="1">
    <source>
        <dbReference type="ARBA" id="ARBA00004651"/>
    </source>
</evidence>
<evidence type="ECO:0000256" key="7">
    <source>
        <dbReference type="ARBA" id="ARBA00023136"/>
    </source>
</evidence>
<feature type="transmembrane region" description="Helical" evidence="10">
    <location>
        <begin position="135"/>
        <end position="159"/>
    </location>
</feature>
<comment type="similarity">
    <text evidence="9">Belongs to the OXA1/ALB3/YidC family.</text>
</comment>
<dbReference type="Proteomes" id="UP000178612">
    <property type="component" value="Unassembled WGS sequence"/>
</dbReference>
<dbReference type="GO" id="GO:0015031">
    <property type="term" value="P:protein transport"/>
    <property type="evidence" value="ECO:0007669"/>
    <property type="project" value="UniProtKB-KW"/>
</dbReference>
<evidence type="ECO:0000256" key="4">
    <source>
        <dbReference type="ARBA" id="ARBA00022692"/>
    </source>
</evidence>
<reference evidence="12 13" key="1">
    <citation type="journal article" date="2016" name="Nat. Commun.">
        <title>Thousands of microbial genomes shed light on interconnected biogeochemical processes in an aquifer system.</title>
        <authorList>
            <person name="Anantharaman K."/>
            <person name="Brown C.T."/>
            <person name="Hug L.A."/>
            <person name="Sharon I."/>
            <person name="Castelle C.J."/>
            <person name="Probst A.J."/>
            <person name="Thomas B.C."/>
            <person name="Singh A."/>
            <person name="Wilkins M.J."/>
            <person name="Karaoz U."/>
            <person name="Brodie E.L."/>
            <person name="Williams K.H."/>
            <person name="Hubbard S.S."/>
            <person name="Banfield J.F."/>
        </authorList>
    </citation>
    <scope>NUCLEOTIDE SEQUENCE [LARGE SCALE GENOMIC DNA]</scope>
</reference>
<feature type="transmembrane region" description="Helical" evidence="10">
    <location>
        <begin position="194"/>
        <end position="216"/>
    </location>
</feature>
<keyword evidence="8" id="KW-0143">Chaperone</keyword>
<evidence type="ECO:0000256" key="9">
    <source>
        <dbReference type="RuleBase" id="RU003945"/>
    </source>
</evidence>
<evidence type="ECO:0000256" key="6">
    <source>
        <dbReference type="ARBA" id="ARBA00022989"/>
    </source>
</evidence>
<dbReference type="InterPro" id="IPR047196">
    <property type="entry name" value="YidC_ALB_C"/>
</dbReference>
<evidence type="ECO:0000256" key="10">
    <source>
        <dbReference type="SAM" id="Phobius"/>
    </source>
</evidence>
<feature type="transmembrane region" description="Helical" evidence="10">
    <location>
        <begin position="91"/>
        <end position="115"/>
    </location>
</feature>
<dbReference type="InterPro" id="IPR028055">
    <property type="entry name" value="YidC/Oxa/ALB_C"/>
</dbReference>
<evidence type="ECO:0000313" key="12">
    <source>
        <dbReference type="EMBL" id="OHA91585.1"/>
    </source>
</evidence>
<comment type="caution">
    <text evidence="12">The sequence shown here is derived from an EMBL/GenBank/DDBJ whole genome shotgun (WGS) entry which is preliminary data.</text>
</comment>
<dbReference type="InterPro" id="IPR001708">
    <property type="entry name" value="YidC/ALB3/OXA1/COX18"/>
</dbReference>
<protein>
    <recommendedName>
        <fullName evidence="11">Membrane insertase YidC/Oxa/ALB C-terminal domain-containing protein</fullName>
    </recommendedName>
</protein>
<name>A0A1G2T2S4_9BACT</name>
<dbReference type="PANTHER" id="PTHR12428">
    <property type="entry name" value="OXA1"/>
    <property type="match status" value="1"/>
</dbReference>
<keyword evidence="7 10" id="KW-0472">Membrane</keyword>
<keyword evidence="2" id="KW-0813">Transport</keyword>
<evidence type="ECO:0000256" key="8">
    <source>
        <dbReference type="ARBA" id="ARBA00023186"/>
    </source>
</evidence>
<sequence>MSSIYHTFFFDPLYNSLIFLFQIFPWADAGIVVVMLTILVRLILYPLSRKAVLTQMRMAEIAPELNAIKEKYKSNSEEQARRTLTLYREKGVNPFSGILVIIIQIPIILALYQIFINLPEINGNLLYSFIKAPEIIRTTFLGFIDVGGKSALLAVLAGVSTYFQIKVSTQGQGVPKGNSFGDNLAKSMQTQMKYVFPAIMLLIAYQVSGAIALYFLTTNLFSIGQELFIKRKRPHPTLS</sequence>
<gene>
    <name evidence="12" type="ORF">A2758_00545</name>
</gene>
<dbReference type="GO" id="GO:0005886">
    <property type="term" value="C:plasma membrane"/>
    <property type="evidence" value="ECO:0007669"/>
    <property type="project" value="UniProtKB-SubCell"/>
</dbReference>
<dbReference type="EMBL" id="MHVJ01000011">
    <property type="protein sequence ID" value="OHA91585.1"/>
    <property type="molecule type" value="Genomic_DNA"/>
</dbReference>
<accession>A0A1G2T2S4</accession>
<keyword evidence="6 10" id="KW-1133">Transmembrane helix</keyword>
<evidence type="ECO:0000256" key="2">
    <source>
        <dbReference type="ARBA" id="ARBA00022448"/>
    </source>
</evidence>
<dbReference type="Pfam" id="PF02096">
    <property type="entry name" value="60KD_IMP"/>
    <property type="match status" value="1"/>
</dbReference>
<evidence type="ECO:0000256" key="3">
    <source>
        <dbReference type="ARBA" id="ARBA00022475"/>
    </source>
</evidence>
<dbReference type="CDD" id="cd20070">
    <property type="entry name" value="5TM_YidC_Alb3"/>
    <property type="match status" value="1"/>
</dbReference>
<comment type="subcellular location">
    <subcellularLocation>
        <location evidence="1">Cell membrane</location>
        <topology evidence="1">Multi-pass membrane protein</topology>
    </subcellularLocation>
    <subcellularLocation>
        <location evidence="9">Membrane</location>
        <topology evidence="9">Multi-pass membrane protein</topology>
    </subcellularLocation>
</comment>
<keyword evidence="3" id="KW-1003">Cell membrane</keyword>
<dbReference type="GO" id="GO:0051205">
    <property type="term" value="P:protein insertion into membrane"/>
    <property type="evidence" value="ECO:0007669"/>
    <property type="project" value="TreeGrafter"/>
</dbReference>
<evidence type="ECO:0000313" key="13">
    <source>
        <dbReference type="Proteomes" id="UP000178612"/>
    </source>
</evidence>
<dbReference type="AlphaFoldDB" id="A0A1G2T2S4"/>
<dbReference type="GO" id="GO:0032977">
    <property type="term" value="F:membrane insertase activity"/>
    <property type="evidence" value="ECO:0007669"/>
    <property type="project" value="InterPro"/>
</dbReference>
<keyword evidence="5" id="KW-0653">Protein transport</keyword>
<feature type="domain" description="Membrane insertase YidC/Oxa/ALB C-terminal" evidence="11">
    <location>
        <begin position="30"/>
        <end position="231"/>
    </location>
</feature>
<organism evidence="12 13">
    <name type="scientific">Candidatus Zambryskibacteria bacterium RIFCSPHIGHO2_01_FULL_49_18</name>
    <dbReference type="NCBI Taxonomy" id="1802740"/>
    <lineage>
        <taxon>Bacteria</taxon>
        <taxon>Candidatus Zambryskiibacteriota</taxon>
    </lineage>
</organism>
<keyword evidence="4 9" id="KW-0812">Transmembrane</keyword>
<evidence type="ECO:0000259" key="11">
    <source>
        <dbReference type="Pfam" id="PF02096"/>
    </source>
</evidence>
<evidence type="ECO:0000256" key="5">
    <source>
        <dbReference type="ARBA" id="ARBA00022927"/>
    </source>
</evidence>
<dbReference type="NCBIfam" id="TIGR03592">
    <property type="entry name" value="yidC_oxa1_cterm"/>
    <property type="match status" value="1"/>
</dbReference>
<feature type="transmembrane region" description="Helical" evidence="10">
    <location>
        <begin position="23"/>
        <end position="47"/>
    </location>
</feature>
<dbReference type="PANTHER" id="PTHR12428:SF65">
    <property type="entry name" value="CYTOCHROME C OXIDASE ASSEMBLY PROTEIN COX18, MITOCHONDRIAL"/>
    <property type="match status" value="1"/>
</dbReference>
<proteinExistence type="inferred from homology"/>